<reference evidence="1 2" key="1">
    <citation type="journal article" date="2019" name="Genome Biol. Evol.">
        <title>Insights into the evolution of the New World diploid cottons (Gossypium, subgenus Houzingenia) based on genome sequencing.</title>
        <authorList>
            <person name="Grover C.E."/>
            <person name="Arick M.A. 2nd"/>
            <person name="Thrash A."/>
            <person name="Conover J.L."/>
            <person name="Sanders W.S."/>
            <person name="Peterson D.G."/>
            <person name="Frelichowski J.E."/>
            <person name="Scheffler J.A."/>
            <person name="Scheffler B.E."/>
            <person name="Wendel J.F."/>
        </authorList>
    </citation>
    <scope>NUCLEOTIDE SEQUENCE [LARGE SCALE GENOMIC DNA]</scope>
    <source>
        <strain evidence="1">57</strain>
        <tissue evidence="1">Leaf</tissue>
    </source>
</reference>
<dbReference type="AlphaFoldDB" id="A0A7J8W4L7"/>
<name>A0A7J8W4L7_9ROSI</name>
<accession>A0A7J8W4L7</accession>
<dbReference type="Proteomes" id="UP000593573">
    <property type="component" value="Unassembled WGS sequence"/>
</dbReference>
<protein>
    <submittedName>
        <fullName evidence="1">Uncharacterized protein</fullName>
    </submittedName>
</protein>
<evidence type="ECO:0000313" key="2">
    <source>
        <dbReference type="Proteomes" id="UP000593573"/>
    </source>
</evidence>
<evidence type="ECO:0000313" key="1">
    <source>
        <dbReference type="EMBL" id="MBA0669594.1"/>
    </source>
</evidence>
<sequence length="25" mass="2712">MSSVIETGKLNFDMSGEKATRLLIA</sequence>
<gene>
    <name evidence="1" type="ORF">Goklo_007384</name>
</gene>
<organism evidence="1 2">
    <name type="scientific">Gossypium klotzschianum</name>
    <dbReference type="NCBI Taxonomy" id="34286"/>
    <lineage>
        <taxon>Eukaryota</taxon>
        <taxon>Viridiplantae</taxon>
        <taxon>Streptophyta</taxon>
        <taxon>Embryophyta</taxon>
        <taxon>Tracheophyta</taxon>
        <taxon>Spermatophyta</taxon>
        <taxon>Magnoliopsida</taxon>
        <taxon>eudicotyledons</taxon>
        <taxon>Gunneridae</taxon>
        <taxon>Pentapetalae</taxon>
        <taxon>rosids</taxon>
        <taxon>malvids</taxon>
        <taxon>Malvales</taxon>
        <taxon>Malvaceae</taxon>
        <taxon>Malvoideae</taxon>
        <taxon>Gossypium</taxon>
    </lineage>
</organism>
<comment type="caution">
    <text evidence="1">The sequence shown here is derived from an EMBL/GenBank/DDBJ whole genome shotgun (WGS) entry which is preliminary data.</text>
</comment>
<dbReference type="EMBL" id="JABFAB010138668">
    <property type="protein sequence ID" value="MBA0669594.1"/>
    <property type="molecule type" value="Genomic_DNA"/>
</dbReference>
<keyword evidence="2" id="KW-1185">Reference proteome</keyword>
<proteinExistence type="predicted"/>